<dbReference type="InterPro" id="IPR003593">
    <property type="entry name" value="AAA+_ATPase"/>
</dbReference>
<feature type="domain" description="ABC transporter" evidence="8">
    <location>
        <begin position="323"/>
        <end position="533"/>
    </location>
</feature>
<dbReference type="NCBIfam" id="TIGR02868">
    <property type="entry name" value="CydC"/>
    <property type="match status" value="1"/>
</dbReference>
<sequence>MRLRLAFAAIAGTAAAGSAVAMVAASAWLISRAAEHPPVLMLMVAIVGVRAFGLARAVLRYVERLLGHDAGYRLLDALRTRLYDKLELLAPNGLAAYRSGDLLARLVDDVDLLLDLVLRVALPIVVASLVGAGTAVLLGLLLPVVGAVTGAAVGLALVGVPLLVAWSAHRAERAVAPERGRLSAATTELLEAAPELIAFGATAHAIDKVVDSTNRLRAAERRSSWSVGLGNGLLTLLTGAASIAGIAVGVPAVRSGTLDQVLLAVVVLTPLALADVFASLAPAAATATRGHTALARVRDVLRAKEPVSEPDQPTTVPAGPYHLNVENLSVRWTDDGPNVLDGFGLDLSPGRKVALMGPSGSGKSTLAHALVRLVEPVSGRITLNGVDLTELRPDDLRQVVGLCQQDTYVFDTTVAENVRLARPDATDAEVQAVLDRVRLPLDLEARVGEHGDRISGGERRRLGLARCLLARTPILVLDEPTEHLEDDLADAILHVILTAARDQTILLITHRPPPAGLVDEIIVLGKAFSGVGSR</sequence>
<keyword evidence="3" id="KW-0547">Nucleotide-binding</keyword>
<organism evidence="10 11">
    <name type="scientific">Tenggerimyces flavus</name>
    <dbReference type="NCBI Taxonomy" id="1708749"/>
    <lineage>
        <taxon>Bacteria</taxon>
        <taxon>Bacillati</taxon>
        <taxon>Actinomycetota</taxon>
        <taxon>Actinomycetes</taxon>
        <taxon>Propionibacteriales</taxon>
        <taxon>Nocardioidaceae</taxon>
        <taxon>Tenggerimyces</taxon>
    </lineage>
</organism>
<dbReference type="CDD" id="cd03228">
    <property type="entry name" value="ABCC_MRP_Like"/>
    <property type="match status" value="1"/>
</dbReference>
<evidence type="ECO:0000259" key="9">
    <source>
        <dbReference type="PROSITE" id="PS50929"/>
    </source>
</evidence>
<dbReference type="PANTHER" id="PTHR24221">
    <property type="entry name" value="ATP-BINDING CASSETTE SUB-FAMILY B"/>
    <property type="match status" value="1"/>
</dbReference>
<dbReference type="SUPFAM" id="SSF52540">
    <property type="entry name" value="P-loop containing nucleoside triphosphate hydrolases"/>
    <property type="match status" value="1"/>
</dbReference>
<comment type="caution">
    <text evidence="10">The sequence shown here is derived from an EMBL/GenBank/DDBJ whole genome shotgun (WGS) entry which is preliminary data.</text>
</comment>
<dbReference type="RefSeq" id="WP_205118499.1">
    <property type="nucleotide sequence ID" value="NZ_JAFBCM010000001.1"/>
</dbReference>
<evidence type="ECO:0000256" key="1">
    <source>
        <dbReference type="ARBA" id="ARBA00004651"/>
    </source>
</evidence>
<keyword evidence="4" id="KW-0067">ATP-binding</keyword>
<protein>
    <submittedName>
        <fullName evidence="10">Thiol reductant ABC exporter subunit CydC</fullName>
    </submittedName>
</protein>
<dbReference type="InterPro" id="IPR011527">
    <property type="entry name" value="ABC1_TM_dom"/>
</dbReference>
<dbReference type="Gene3D" id="1.20.1560.10">
    <property type="entry name" value="ABC transporter type 1, transmembrane domain"/>
    <property type="match status" value="1"/>
</dbReference>
<dbReference type="PROSITE" id="PS50929">
    <property type="entry name" value="ABC_TM1F"/>
    <property type="match status" value="1"/>
</dbReference>
<dbReference type="InterPro" id="IPR017871">
    <property type="entry name" value="ABC_transporter-like_CS"/>
</dbReference>
<keyword evidence="6 7" id="KW-0472">Membrane</keyword>
<dbReference type="InterPro" id="IPR014223">
    <property type="entry name" value="ABC_CydC/D"/>
</dbReference>
<evidence type="ECO:0000313" key="11">
    <source>
        <dbReference type="Proteomes" id="UP001595699"/>
    </source>
</evidence>
<dbReference type="SUPFAM" id="SSF90123">
    <property type="entry name" value="ABC transporter transmembrane region"/>
    <property type="match status" value="1"/>
</dbReference>
<gene>
    <name evidence="10" type="primary">cydC</name>
    <name evidence="10" type="ORF">ACFOUW_11360</name>
</gene>
<dbReference type="InterPro" id="IPR036640">
    <property type="entry name" value="ABC1_TM_sf"/>
</dbReference>
<keyword evidence="5 7" id="KW-1133">Transmembrane helix</keyword>
<comment type="subcellular location">
    <subcellularLocation>
        <location evidence="1">Cell membrane</location>
        <topology evidence="1">Multi-pass membrane protein</topology>
    </subcellularLocation>
</comment>
<keyword evidence="11" id="KW-1185">Reference proteome</keyword>
<dbReference type="InterPro" id="IPR003439">
    <property type="entry name" value="ABC_transporter-like_ATP-bd"/>
</dbReference>
<accession>A0ABV7Y999</accession>
<feature type="transmembrane region" description="Helical" evidence="7">
    <location>
        <begin position="261"/>
        <end position="281"/>
    </location>
</feature>
<dbReference type="Pfam" id="PF00005">
    <property type="entry name" value="ABC_tran"/>
    <property type="match status" value="1"/>
</dbReference>
<dbReference type="Gene3D" id="3.40.50.300">
    <property type="entry name" value="P-loop containing nucleotide triphosphate hydrolases"/>
    <property type="match status" value="1"/>
</dbReference>
<dbReference type="Pfam" id="PF00664">
    <property type="entry name" value="ABC_membrane"/>
    <property type="match status" value="1"/>
</dbReference>
<evidence type="ECO:0000256" key="5">
    <source>
        <dbReference type="ARBA" id="ARBA00022989"/>
    </source>
</evidence>
<evidence type="ECO:0000256" key="7">
    <source>
        <dbReference type="SAM" id="Phobius"/>
    </source>
</evidence>
<reference evidence="11" key="1">
    <citation type="journal article" date="2019" name="Int. J. Syst. Evol. Microbiol.">
        <title>The Global Catalogue of Microorganisms (GCM) 10K type strain sequencing project: providing services to taxonomists for standard genome sequencing and annotation.</title>
        <authorList>
            <consortium name="The Broad Institute Genomics Platform"/>
            <consortium name="The Broad Institute Genome Sequencing Center for Infectious Disease"/>
            <person name="Wu L."/>
            <person name="Ma J."/>
        </authorList>
    </citation>
    <scope>NUCLEOTIDE SEQUENCE [LARGE SCALE GENOMIC DNA]</scope>
    <source>
        <strain evidence="11">CGMCC 4.7241</strain>
    </source>
</reference>
<keyword evidence="2 7" id="KW-0812">Transmembrane</keyword>
<evidence type="ECO:0000256" key="4">
    <source>
        <dbReference type="ARBA" id="ARBA00022840"/>
    </source>
</evidence>
<proteinExistence type="predicted"/>
<dbReference type="SMART" id="SM00382">
    <property type="entry name" value="AAA"/>
    <property type="match status" value="1"/>
</dbReference>
<evidence type="ECO:0000256" key="6">
    <source>
        <dbReference type="ARBA" id="ARBA00023136"/>
    </source>
</evidence>
<dbReference type="InterPro" id="IPR027417">
    <property type="entry name" value="P-loop_NTPase"/>
</dbReference>
<dbReference type="Proteomes" id="UP001595699">
    <property type="component" value="Unassembled WGS sequence"/>
</dbReference>
<feature type="transmembrane region" description="Helical" evidence="7">
    <location>
        <begin position="37"/>
        <end position="59"/>
    </location>
</feature>
<name>A0ABV7Y999_9ACTN</name>
<feature type="transmembrane region" description="Helical" evidence="7">
    <location>
        <begin position="144"/>
        <end position="166"/>
    </location>
</feature>
<feature type="domain" description="ABC transmembrane type-1" evidence="9">
    <location>
        <begin position="6"/>
        <end position="289"/>
    </location>
</feature>
<dbReference type="EMBL" id="JBHRZH010000008">
    <property type="protein sequence ID" value="MFC3761437.1"/>
    <property type="molecule type" value="Genomic_DNA"/>
</dbReference>
<dbReference type="PROSITE" id="PS00211">
    <property type="entry name" value="ABC_TRANSPORTER_1"/>
    <property type="match status" value="1"/>
</dbReference>
<evidence type="ECO:0000259" key="8">
    <source>
        <dbReference type="PROSITE" id="PS50893"/>
    </source>
</evidence>
<dbReference type="PANTHER" id="PTHR24221:SF654">
    <property type="entry name" value="ATP-BINDING CASSETTE SUB-FAMILY B MEMBER 6"/>
    <property type="match status" value="1"/>
</dbReference>
<dbReference type="PROSITE" id="PS50893">
    <property type="entry name" value="ABC_TRANSPORTER_2"/>
    <property type="match status" value="1"/>
</dbReference>
<evidence type="ECO:0000256" key="3">
    <source>
        <dbReference type="ARBA" id="ARBA00022741"/>
    </source>
</evidence>
<feature type="transmembrane region" description="Helical" evidence="7">
    <location>
        <begin position="116"/>
        <end position="138"/>
    </location>
</feature>
<evidence type="ECO:0000313" key="10">
    <source>
        <dbReference type="EMBL" id="MFC3761437.1"/>
    </source>
</evidence>
<feature type="transmembrane region" description="Helical" evidence="7">
    <location>
        <begin position="225"/>
        <end position="249"/>
    </location>
</feature>
<dbReference type="InterPro" id="IPR039421">
    <property type="entry name" value="Type_1_exporter"/>
</dbReference>
<evidence type="ECO:0000256" key="2">
    <source>
        <dbReference type="ARBA" id="ARBA00022692"/>
    </source>
</evidence>